<evidence type="ECO:0000256" key="4">
    <source>
        <dbReference type="ARBA" id="ARBA00022695"/>
    </source>
</evidence>
<dbReference type="Pfam" id="PF00078">
    <property type="entry name" value="RVT_1"/>
    <property type="match status" value="1"/>
</dbReference>
<dbReference type="PANTHER" id="PTHR37984">
    <property type="entry name" value="PROTEIN CBG26694"/>
    <property type="match status" value="1"/>
</dbReference>
<dbReference type="Pfam" id="PF17917">
    <property type="entry name" value="RT_RNaseH"/>
    <property type="match status" value="1"/>
</dbReference>
<dbReference type="InterPro" id="IPR041373">
    <property type="entry name" value="RT_RNaseH"/>
</dbReference>
<dbReference type="CDD" id="cd09274">
    <property type="entry name" value="RNase_HI_RT_Ty3"/>
    <property type="match status" value="1"/>
</dbReference>
<evidence type="ECO:0000256" key="1">
    <source>
        <dbReference type="ARBA" id="ARBA00012493"/>
    </source>
</evidence>
<dbReference type="Gene3D" id="3.30.70.270">
    <property type="match status" value="2"/>
</dbReference>
<evidence type="ECO:0000256" key="5">
    <source>
        <dbReference type="ARBA" id="ARBA00022722"/>
    </source>
</evidence>
<dbReference type="GO" id="GO:0004519">
    <property type="term" value="F:endonuclease activity"/>
    <property type="evidence" value="ECO:0007669"/>
    <property type="project" value="UniProtKB-KW"/>
</dbReference>
<evidence type="ECO:0000256" key="8">
    <source>
        <dbReference type="ARBA" id="ARBA00022918"/>
    </source>
</evidence>
<proteinExistence type="predicted"/>
<dbReference type="SUPFAM" id="SSF56672">
    <property type="entry name" value="DNA/RNA polymerases"/>
    <property type="match status" value="1"/>
</dbReference>
<gene>
    <name evidence="10" type="ORF">V5799_034033</name>
</gene>
<keyword evidence="5" id="KW-0540">Nuclease</keyword>
<keyword evidence="7" id="KW-0378">Hydrolase</keyword>
<evidence type="ECO:0000259" key="9">
    <source>
        <dbReference type="PROSITE" id="PS50878"/>
    </source>
</evidence>
<dbReference type="GO" id="GO:0006508">
    <property type="term" value="P:proteolysis"/>
    <property type="evidence" value="ECO:0007669"/>
    <property type="project" value="UniProtKB-KW"/>
</dbReference>
<organism evidence="10 11">
    <name type="scientific">Amblyomma americanum</name>
    <name type="common">Lone star tick</name>
    <dbReference type="NCBI Taxonomy" id="6943"/>
    <lineage>
        <taxon>Eukaryota</taxon>
        <taxon>Metazoa</taxon>
        <taxon>Ecdysozoa</taxon>
        <taxon>Arthropoda</taxon>
        <taxon>Chelicerata</taxon>
        <taxon>Arachnida</taxon>
        <taxon>Acari</taxon>
        <taxon>Parasitiformes</taxon>
        <taxon>Ixodida</taxon>
        <taxon>Ixodoidea</taxon>
        <taxon>Ixodidae</taxon>
        <taxon>Amblyomminae</taxon>
        <taxon>Amblyomma</taxon>
    </lineage>
</organism>
<dbReference type="FunFam" id="3.30.70.270:FF:000003">
    <property type="entry name" value="Transposon Ty3-G Gag-Pol polyprotein"/>
    <property type="match status" value="1"/>
</dbReference>
<dbReference type="InterPro" id="IPR043128">
    <property type="entry name" value="Rev_trsase/Diguanyl_cyclase"/>
</dbReference>
<dbReference type="FunFam" id="3.30.70.270:FF:000020">
    <property type="entry name" value="Transposon Tf2-6 polyprotein-like Protein"/>
    <property type="match status" value="1"/>
</dbReference>
<keyword evidence="4" id="KW-0548">Nucleotidyltransferase</keyword>
<dbReference type="FunFam" id="3.10.20.370:FF:000001">
    <property type="entry name" value="Retrovirus-related Pol polyprotein from transposon 17.6-like protein"/>
    <property type="match status" value="1"/>
</dbReference>
<protein>
    <recommendedName>
        <fullName evidence="1">RNA-directed DNA polymerase</fullName>
        <ecNumber evidence="1">2.7.7.49</ecNumber>
    </recommendedName>
</protein>
<evidence type="ECO:0000256" key="7">
    <source>
        <dbReference type="ARBA" id="ARBA00022801"/>
    </source>
</evidence>
<evidence type="ECO:0000313" key="11">
    <source>
        <dbReference type="Proteomes" id="UP001321473"/>
    </source>
</evidence>
<evidence type="ECO:0000256" key="2">
    <source>
        <dbReference type="ARBA" id="ARBA00022670"/>
    </source>
</evidence>
<dbReference type="GO" id="GO:0008233">
    <property type="term" value="F:peptidase activity"/>
    <property type="evidence" value="ECO:0007669"/>
    <property type="project" value="UniProtKB-KW"/>
</dbReference>
<dbReference type="FunFam" id="3.10.10.10:FF:000007">
    <property type="entry name" value="Retrovirus-related Pol polyprotein from transposon 17.6-like Protein"/>
    <property type="match status" value="1"/>
</dbReference>
<keyword evidence="8" id="KW-0695">RNA-directed DNA polymerase</keyword>
<dbReference type="InterPro" id="IPR050951">
    <property type="entry name" value="Retrovirus_Pol_polyprotein"/>
</dbReference>
<dbReference type="EMBL" id="JARKHS020029399">
    <property type="protein sequence ID" value="KAK8763360.1"/>
    <property type="molecule type" value="Genomic_DNA"/>
</dbReference>
<name>A0AAQ4DLM0_AMBAM</name>
<dbReference type="PROSITE" id="PS50878">
    <property type="entry name" value="RT_POL"/>
    <property type="match status" value="1"/>
</dbReference>
<dbReference type="PANTHER" id="PTHR37984:SF5">
    <property type="entry name" value="PROTEIN NYNRIN-LIKE"/>
    <property type="match status" value="1"/>
</dbReference>
<sequence length="343" mass="38337">MAEADRPKTAFVTPDGLYEFNVMPFGLCNAPATFKRMMDNILWVLKWHTCLCYLGDVVIFSPDFPSHLQRLETVLRCLTDAGLQLNLKKCRFGAGQLTILGHVVSKDGVLLDPDKLRAVAEFPKPTSVKDLRSFVCLCSYFRRFVRNFATIVDPLNKLLSSHDLSAWSPACDEAFTTLRRLLTTPPILHHFDPRPPTGLHRDASGIGLGAVLAQRKQGFHEYVVAYASRTLTKAEANNSVTEKECLAILWSIVKFRLYLYGRPFDVVTDHHALCWLSSLKDPSGRLARWALRLQEYGIRVICRSGRKHADADALSLSPVPSEAAPCISALPSLKFEFTGMASE</sequence>
<dbReference type="Proteomes" id="UP001321473">
    <property type="component" value="Unassembled WGS sequence"/>
</dbReference>
<keyword evidence="11" id="KW-1185">Reference proteome</keyword>
<feature type="domain" description="Reverse transcriptase" evidence="9">
    <location>
        <begin position="1"/>
        <end position="104"/>
    </location>
</feature>
<evidence type="ECO:0000256" key="6">
    <source>
        <dbReference type="ARBA" id="ARBA00022759"/>
    </source>
</evidence>
<keyword evidence="2" id="KW-0645">Protease</keyword>
<dbReference type="InterPro" id="IPR043502">
    <property type="entry name" value="DNA/RNA_pol_sf"/>
</dbReference>
<dbReference type="CDD" id="cd01647">
    <property type="entry name" value="RT_LTR"/>
    <property type="match status" value="1"/>
</dbReference>
<dbReference type="InterPro" id="IPR000477">
    <property type="entry name" value="RT_dom"/>
</dbReference>
<evidence type="ECO:0000256" key="3">
    <source>
        <dbReference type="ARBA" id="ARBA00022679"/>
    </source>
</evidence>
<dbReference type="Gene3D" id="3.10.20.370">
    <property type="match status" value="1"/>
</dbReference>
<comment type="caution">
    <text evidence="10">The sequence shown here is derived from an EMBL/GenBank/DDBJ whole genome shotgun (WGS) entry which is preliminary data.</text>
</comment>
<evidence type="ECO:0000313" key="10">
    <source>
        <dbReference type="EMBL" id="KAK8763360.1"/>
    </source>
</evidence>
<keyword evidence="3" id="KW-0808">Transferase</keyword>
<dbReference type="GO" id="GO:0003964">
    <property type="term" value="F:RNA-directed DNA polymerase activity"/>
    <property type="evidence" value="ECO:0007669"/>
    <property type="project" value="UniProtKB-KW"/>
</dbReference>
<reference evidence="10 11" key="1">
    <citation type="journal article" date="2023" name="Arcadia Sci">
        <title>De novo assembly of a long-read Amblyomma americanum tick genome.</title>
        <authorList>
            <person name="Chou S."/>
            <person name="Poskanzer K.E."/>
            <person name="Rollins M."/>
            <person name="Thuy-Boun P.S."/>
        </authorList>
    </citation>
    <scope>NUCLEOTIDE SEQUENCE [LARGE SCALE GENOMIC DNA]</scope>
    <source>
        <strain evidence="10">F_SG_1</strain>
        <tissue evidence="10">Salivary glands</tissue>
    </source>
</reference>
<accession>A0AAQ4DLM0</accession>
<keyword evidence="6" id="KW-0255">Endonuclease</keyword>
<dbReference type="AlphaFoldDB" id="A0AAQ4DLM0"/>
<dbReference type="EC" id="2.7.7.49" evidence="1"/>